<keyword evidence="7" id="KW-0819">tRNA processing</keyword>
<dbReference type="EMBL" id="JAPFRD010000011">
    <property type="protein sequence ID" value="MCW8109237.1"/>
    <property type="molecule type" value="Genomic_DNA"/>
</dbReference>
<comment type="caution">
    <text evidence="8">The sequence shown here is derived from an EMBL/GenBank/DDBJ whole genome shotgun (WGS) entry which is preliminary data.</text>
</comment>
<organism evidence="8 9">
    <name type="scientific">Alteromonas aquimaris</name>
    <dbReference type="NCBI Taxonomy" id="2998417"/>
    <lineage>
        <taxon>Bacteria</taxon>
        <taxon>Pseudomonadati</taxon>
        <taxon>Pseudomonadota</taxon>
        <taxon>Gammaproteobacteria</taxon>
        <taxon>Alteromonadales</taxon>
        <taxon>Alteromonadaceae</taxon>
        <taxon>Alteromonas/Salinimonas group</taxon>
        <taxon>Alteromonas</taxon>
    </lineage>
</organism>
<evidence type="ECO:0000256" key="7">
    <source>
        <dbReference type="ARBA" id="ARBA00022694"/>
    </source>
</evidence>
<keyword evidence="6" id="KW-0949">S-adenosyl-L-methionine</keyword>
<dbReference type="InterPro" id="IPR029063">
    <property type="entry name" value="SAM-dependent_MTases_sf"/>
</dbReference>
<keyword evidence="9" id="KW-1185">Reference proteome</keyword>
<dbReference type="GO" id="GO:0032259">
    <property type="term" value="P:methylation"/>
    <property type="evidence" value="ECO:0007669"/>
    <property type="project" value="UniProtKB-KW"/>
</dbReference>
<protein>
    <recommendedName>
        <fullName evidence="3">tRNA (guanine(46)-N(7))-methyltransferase</fullName>
        <ecNumber evidence="3">2.1.1.33</ecNumber>
    </recommendedName>
</protein>
<dbReference type="InterPro" id="IPR003358">
    <property type="entry name" value="tRNA_(Gua-N-7)_MeTrfase_Trmb"/>
</dbReference>
<dbReference type="Pfam" id="PF02390">
    <property type="entry name" value="Methyltransf_4"/>
    <property type="match status" value="1"/>
</dbReference>
<dbReference type="Proteomes" id="UP001142810">
    <property type="component" value="Unassembled WGS sequence"/>
</dbReference>
<keyword evidence="4 8" id="KW-0489">Methyltransferase</keyword>
<evidence type="ECO:0000256" key="6">
    <source>
        <dbReference type="ARBA" id="ARBA00022691"/>
    </source>
</evidence>
<proteinExistence type="predicted"/>
<dbReference type="CDD" id="cd02440">
    <property type="entry name" value="AdoMet_MTases"/>
    <property type="match status" value="1"/>
</dbReference>
<name>A0ABT3P8Y9_9ALTE</name>
<dbReference type="PANTHER" id="PTHR23417">
    <property type="entry name" value="3-DEOXY-D-MANNO-OCTULOSONIC-ACID TRANSFERASE/TRNA GUANINE-N 7 - -METHYLTRANSFERASE"/>
    <property type="match status" value="1"/>
</dbReference>
<reference evidence="8" key="1">
    <citation type="submission" date="2022-11" db="EMBL/GenBank/DDBJ databases">
        <title>Alteromonas sp. nov., isolated from sea water of the Qingdao.</title>
        <authorList>
            <person name="Wang Q."/>
        </authorList>
    </citation>
    <scope>NUCLEOTIDE SEQUENCE</scope>
    <source>
        <strain evidence="8">ASW11-7</strain>
    </source>
</reference>
<dbReference type="PANTHER" id="PTHR23417:SF14">
    <property type="entry name" value="PENTACOTRIPEPTIDE-REPEAT REGION OF PRORP DOMAIN-CONTAINING PROTEIN"/>
    <property type="match status" value="1"/>
</dbReference>
<evidence type="ECO:0000256" key="3">
    <source>
        <dbReference type="ARBA" id="ARBA00011977"/>
    </source>
</evidence>
<evidence type="ECO:0000313" key="9">
    <source>
        <dbReference type="Proteomes" id="UP001142810"/>
    </source>
</evidence>
<accession>A0ABT3P8Y9</accession>
<gene>
    <name evidence="8" type="ORF">OPS25_12080</name>
</gene>
<comment type="catalytic activity">
    <reaction evidence="1">
        <text>guanosine(46) in tRNA + S-adenosyl-L-methionine = N(7)-methylguanosine(46) in tRNA + S-adenosyl-L-homocysteine</text>
        <dbReference type="Rhea" id="RHEA:42708"/>
        <dbReference type="Rhea" id="RHEA-COMP:10188"/>
        <dbReference type="Rhea" id="RHEA-COMP:10189"/>
        <dbReference type="ChEBI" id="CHEBI:57856"/>
        <dbReference type="ChEBI" id="CHEBI:59789"/>
        <dbReference type="ChEBI" id="CHEBI:74269"/>
        <dbReference type="ChEBI" id="CHEBI:74480"/>
        <dbReference type="EC" id="2.1.1.33"/>
    </reaction>
</comment>
<evidence type="ECO:0000256" key="1">
    <source>
        <dbReference type="ARBA" id="ARBA00000142"/>
    </source>
</evidence>
<sequence length="225" mass="25591">MSAPLGNSRSISTNQVGVHDKLDDIVKKYQQSESRRPISEHTQFAFAQASDWLEGWNGPVILDSCCGVGESTANLAKRFPAHKIIGIDKSAARIDKHHAYRGSNDNYRLVRADVNDFWRLVRRSNWQVCQHFLLYPNPYPKSSQVQKRWHASAAMPDLMAITSSIQVRSNWVVYLMEFAQAARHYGVTSHLSSIAQGDAFTPFERKYQQSGQTCWRLDCGSEEQE</sequence>
<keyword evidence="5" id="KW-0808">Transferase</keyword>
<evidence type="ECO:0000256" key="2">
    <source>
        <dbReference type="ARBA" id="ARBA00003015"/>
    </source>
</evidence>
<comment type="function">
    <text evidence="2">Catalyzes the formation of N(7)-methylguanine at position 46 (m7G46) in tRNA.</text>
</comment>
<evidence type="ECO:0000313" key="8">
    <source>
        <dbReference type="EMBL" id="MCW8109237.1"/>
    </source>
</evidence>
<dbReference type="GO" id="GO:0008168">
    <property type="term" value="F:methyltransferase activity"/>
    <property type="evidence" value="ECO:0007669"/>
    <property type="project" value="UniProtKB-KW"/>
</dbReference>
<evidence type="ECO:0000256" key="4">
    <source>
        <dbReference type="ARBA" id="ARBA00022603"/>
    </source>
</evidence>
<dbReference type="RefSeq" id="WP_265617986.1">
    <property type="nucleotide sequence ID" value="NZ_JAPFRD010000011.1"/>
</dbReference>
<dbReference type="PROSITE" id="PS51625">
    <property type="entry name" value="SAM_MT_TRMB"/>
    <property type="match status" value="1"/>
</dbReference>
<dbReference type="EC" id="2.1.1.33" evidence="3"/>
<evidence type="ECO:0000256" key="5">
    <source>
        <dbReference type="ARBA" id="ARBA00022679"/>
    </source>
</evidence>
<dbReference type="SUPFAM" id="SSF53335">
    <property type="entry name" value="S-adenosyl-L-methionine-dependent methyltransferases"/>
    <property type="match status" value="1"/>
</dbReference>
<dbReference type="Gene3D" id="3.40.50.150">
    <property type="entry name" value="Vaccinia Virus protein VP39"/>
    <property type="match status" value="1"/>
</dbReference>